<name>A0A317X0J3_9EURO</name>
<dbReference type="VEuPathDB" id="FungiDB:BO70DRAFT_132733"/>
<sequence>MDPLSLTASIIAVVQAAASVEHGLAKLLAVRGANDHLLQTINEVSDLRAILHDIHATIKSRDECTMGESKALETLPALCTEIQRSIQELDTLVAGCIIYEPRDGETPWKVKRIAWLKANEKMKAIQNELRESRLKLSTAIASMLSLDLLHVRLTLREISAVSSSKSGSSDHSEALIKISKRFDGLTQIPDQISEILSILKPVSSAESSSMLIPVTSPGYGEKDRLVTRHVSSAVQPGSRLTVDRGIIRLKFGEHPHRARGCACTCHGTSTVASSPWIEGVVGRLFIGYNGQIASLRPCMECPCVRNRNTKISFTYYFPSWLLSRSLEAVLNVTRLGGPQFALRAYRSMPDETLLFHLARQGNIPEIQTLFRDGLASPFDISAKTGRSALHFAVDFGQEETCHFLLRQGADPHYEDKYFMSRPKFPHWF</sequence>
<dbReference type="SUPFAM" id="SSF48403">
    <property type="entry name" value="Ankyrin repeat"/>
    <property type="match status" value="1"/>
</dbReference>
<gene>
    <name evidence="2" type="ORF">BO70DRAFT_132733</name>
</gene>
<dbReference type="PROSITE" id="PS50297">
    <property type="entry name" value="ANK_REP_REGION"/>
    <property type="match status" value="1"/>
</dbReference>
<dbReference type="AlphaFoldDB" id="A0A317X0J3"/>
<dbReference type="PROSITE" id="PS50088">
    <property type="entry name" value="ANK_REPEAT"/>
    <property type="match status" value="1"/>
</dbReference>
<dbReference type="Pfam" id="PF12796">
    <property type="entry name" value="Ank_2"/>
    <property type="match status" value="1"/>
</dbReference>
<dbReference type="InterPro" id="IPR036770">
    <property type="entry name" value="Ankyrin_rpt-contain_sf"/>
</dbReference>
<dbReference type="GeneID" id="37060287"/>
<dbReference type="SMART" id="SM00248">
    <property type="entry name" value="ANK"/>
    <property type="match status" value="1"/>
</dbReference>
<evidence type="ECO:0000313" key="3">
    <source>
        <dbReference type="Proteomes" id="UP000247233"/>
    </source>
</evidence>
<organism evidence="2 3">
    <name type="scientific">Aspergillus heteromorphus CBS 117.55</name>
    <dbReference type="NCBI Taxonomy" id="1448321"/>
    <lineage>
        <taxon>Eukaryota</taxon>
        <taxon>Fungi</taxon>
        <taxon>Dikarya</taxon>
        <taxon>Ascomycota</taxon>
        <taxon>Pezizomycotina</taxon>
        <taxon>Eurotiomycetes</taxon>
        <taxon>Eurotiomycetidae</taxon>
        <taxon>Eurotiales</taxon>
        <taxon>Aspergillaceae</taxon>
        <taxon>Aspergillus</taxon>
        <taxon>Aspergillus subgen. Circumdati</taxon>
    </lineage>
</organism>
<keyword evidence="3" id="KW-1185">Reference proteome</keyword>
<accession>A0A317X0J3</accession>
<dbReference type="InterPro" id="IPR002110">
    <property type="entry name" value="Ankyrin_rpt"/>
</dbReference>
<dbReference type="RefSeq" id="XP_025402851.1">
    <property type="nucleotide sequence ID" value="XM_025538050.1"/>
</dbReference>
<proteinExistence type="predicted"/>
<reference evidence="2 3" key="1">
    <citation type="submission" date="2016-12" db="EMBL/GenBank/DDBJ databases">
        <title>The genomes of Aspergillus section Nigri reveals drivers in fungal speciation.</title>
        <authorList>
            <consortium name="DOE Joint Genome Institute"/>
            <person name="Vesth T.C."/>
            <person name="Nybo J."/>
            <person name="Theobald S."/>
            <person name="Brandl J."/>
            <person name="Frisvad J.C."/>
            <person name="Nielsen K.F."/>
            <person name="Lyhne E.K."/>
            <person name="Kogle M.E."/>
            <person name="Kuo A."/>
            <person name="Riley R."/>
            <person name="Clum A."/>
            <person name="Nolan M."/>
            <person name="Lipzen A."/>
            <person name="Salamov A."/>
            <person name="Henrissat B."/>
            <person name="Wiebenga A."/>
            <person name="De Vries R.P."/>
            <person name="Grigoriev I.V."/>
            <person name="Mortensen U.H."/>
            <person name="Andersen M.R."/>
            <person name="Baker S.E."/>
        </authorList>
    </citation>
    <scope>NUCLEOTIDE SEQUENCE [LARGE SCALE GENOMIC DNA]</scope>
    <source>
        <strain evidence="2 3">CBS 117.55</strain>
    </source>
</reference>
<evidence type="ECO:0000313" key="2">
    <source>
        <dbReference type="EMBL" id="PWY90020.1"/>
    </source>
</evidence>
<protein>
    <submittedName>
        <fullName evidence="2">Uncharacterized protein</fullName>
    </submittedName>
</protein>
<dbReference type="Proteomes" id="UP000247233">
    <property type="component" value="Unassembled WGS sequence"/>
</dbReference>
<feature type="repeat" description="ANK" evidence="1">
    <location>
        <begin position="384"/>
        <end position="416"/>
    </location>
</feature>
<dbReference type="OrthoDB" id="3200163at2759"/>
<evidence type="ECO:0000256" key="1">
    <source>
        <dbReference type="PROSITE-ProRule" id="PRU00023"/>
    </source>
</evidence>
<dbReference type="EMBL" id="MSFL01000003">
    <property type="protein sequence ID" value="PWY90020.1"/>
    <property type="molecule type" value="Genomic_DNA"/>
</dbReference>
<comment type="caution">
    <text evidence="2">The sequence shown here is derived from an EMBL/GenBank/DDBJ whole genome shotgun (WGS) entry which is preliminary data.</text>
</comment>
<dbReference type="Gene3D" id="1.25.40.20">
    <property type="entry name" value="Ankyrin repeat-containing domain"/>
    <property type="match status" value="1"/>
</dbReference>
<keyword evidence="1" id="KW-0040">ANK repeat</keyword>